<accession>A0AAV4W5E4</accession>
<reference evidence="1 2" key="1">
    <citation type="submission" date="2021-06" db="EMBL/GenBank/DDBJ databases">
        <title>Caerostris extrusa draft genome.</title>
        <authorList>
            <person name="Kono N."/>
            <person name="Arakawa K."/>
        </authorList>
    </citation>
    <scope>NUCLEOTIDE SEQUENCE [LARGE SCALE GENOMIC DNA]</scope>
</reference>
<protein>
    <submittedName>
        <fullName evidence="1">Uncharacterized protein</fullName>
    </submittedName>
</protein>
<evidence type="ECO:0000313" key="1">
    <source>
        <dbReference type="EMBL" id="GIY77473.1"/>
    </source>
</evidence>
<organism evidence="1 2">
    <name type="scientific">Caerostris extrusa</name>
    <name type="common">Bark spider</name>
    <name type="synonym">Caerostris bankana</name>
    <dbReference type="NCBI Taxonomy" id="172846"/>
    <lineage>
        <taxon>Eukaryota</taxon>
        <taxon>Metazoa</taxon>
        <taxon>Ecdysozoa</taxon>
        <taxon>Arthropoda</taxon>
        <taxon>Chelicerata</taxon>
        <taxon>Arachnida</taxon>
        <taxon>Araneae</taxon>
        <taxon>Araneomorphae</taxon>
        <taxon>Entelegynae</taxon>
        <taxon>Araneoidea</taxon>
        <taxon>Araneidae</taxon>
        <taxon>Caerostris</taxon>
    </lineage>
</organism>
<dbReference type="AlphaFoldDB" id="A0AAV4W5E4"/>
<comment type="caution">
    <text evidence="1">The sequence shown here is derived from an EMBL/GenBank/DDBJ whole genome shotgun (WGS) entry which is preliminary data.</text>
</comment>
<proteinExistence type="predicted"/>
<dbReference type="Proteomes" id="UP001054945">
    <property type="component" value="Unassembled WGS sequence"/>
</dbReference>
<name>A0AAV4W5E4_CAEEX</name>
<evidence type="ECO:0000313" key="2">
    <source>
        <dbReference type="Proteomes" id="UP001054945"/>
    </source>
</evidence>
<dbReference type="EMBL" id="BPLR01015634">
    <property type="protein sequence ID" value="GIY77473.1"/>
    <property type="molecule type" value="Genomic_DNA"/>
</dbReference>
<keyword evidence="2" id="KW-1185">Reference proteome</keyword>
<gene>
    <name evidence="1" type="ORF">CEXT_699381</name>
</gene>
<sequence length="161" mass="18612">MGMFCTRKSFYQSLDVNSLDMRKIRQTPTTRKFSSHCNPSKSWEGPINSHFLRKTLFHVPGTQASSIPAPGQADAMSNSSSIRHHATIFLLEVFLLLLFPSVEAYHNAFYDNFNQQSTEGKIKEETPPTRREWHHDELKSYWTWRQLVLGLDYGGQSFRNA</sequence>